<name>A0A4Y7LC67_PAPSO</name>
<proteinExistence type="predicted"/>
<dbReference type="AlphaFoldDB" id="A0A4Y7LC67"/>
<keyword evidence="3" id="KW-1185">Reference proteome</keyword>
<feature type="signal peptide" evidence="1">
    <location>
        <begin position="1"/>
        <end position="28"/>
    </location>
</feature>
<dbReference type="EMBL" id="CM010724">
    <property type="protein sequence ID" value="RZC81871.1"/>
    <property type="molecule type" value="Genomic_DNA"/>
</dbReference>
<feature type="chain" id="PRO_5021452662" evidence="1">
    <location>
        <begin position="29"/>
        <end position="89"/>
    </location>
</feature>
<reference evidence="2 3" key="1">
    <citation type="journal article" date="2018" name="Science">
        <title>The opium poppy genome and morphinan production.</title>
        <authorList>
            <person name="Guo L."/>
            <person name="Winzer T."/>
            <person name="Yang X."/>
            <person name="Li Y."/>
            <person name="Ning Z."/>
            <person name="He Z."/>
            <person name="Teodor R."/>
            <person name="Lu Y."/>
            <person name="Bowser T.A."/>
            <person name="Graham I.A."/>
            <person name="Ye K."/>
        </authorList>
    </citation>
    <scope>NUCLEOTIDE SEQUENCE [LARGE SCALE GENOMIC DNA]</scope>
    <source>
        <strain evidence="3">cv. HN1</strain>
        <tissue evidence="2">Leaves</tissue>
    </source>
</reference>
<evidence type="ECO:0000313" key="3">
    <source>
        <dbReference type="Proteomes" id="UP000316621"/>
    </source>
</evidence>
<protein>
    <submittedName>
        <fullName evidence="2">Uncharacterized protein</fullName>
    </submittedName>
</protein>
<sequence length="89" mass="10015">MAPSMNKFGVVLLVLIASMVFSADKAQAHFFECMRRCTASYVLCWHYCMAETFGYAKLSPQEINVLSEEEKALKHYAEPPSVQAGEKHP</sequence>
<keyword evidence="1" id="KW-0732">Signal</keyword>
<gene>
    <name evidence="2" type="ORF">C5167_044423</name>
</gene>
<dbReference type="Gramene" id="RZC81871">
    <property type="protein sequence ID" value="RZC81871"/>
    <property type="gene ID" value="C5167_044423"/>
</dbReference>
<accession>A0A4Y7LC67</accession>
<evidence type="ECO:0000313" key="2">
    <source>
        <dbReference type="EMBL" id="RZC81871.1"/>
    </source>
</evidence>
<evidence type="ECO:0000256" key="1">
    <source>
        <dbReference type="SAM" id="SignalP"/>
    </source>
</evidence>
<organism evidence="2 3">
    <name type="scientific">Papaver somniferum</name>
    <name type="common">Opium poppy</name>
    <dbReference type="NCBI Taxonomy" id="3469"/>
    <lineage>
        <taxon>Eukaryota</taxon>
        <taxon>Viridiplantae</taxon>
        <taxon>Streptophyta</taxon>
        <taxon>Embryophyta</taxon>
        <taxon>Tracheophyta</taxon>
        <taxon>Spermatophyta</taxon>
        <taxon>Magnoliopsida</taxon>
        <taxon>Ranunculales</taxon>
        <taxon>Papaveraceae</taxon>
        <taxon>Papaveroideae</taxon>
        <taxon>Papaver</taxon>
    </lineage>
</organism>
<dbReference type="Proteomes" id="UP000316621">
    <property type="component" value="Chromosome 10"/>
</dbReference>